<evidence type="ECO:0000313" key="2">
    <source>
        <dbReference type="EMBL" id="MBP0456467.1"/>
    </source>
</evidence>
<feature type="compositionally biased region" description="Acidic residues" evidence="1">
    <location>
        <begin position="98"/>
        <end position="115"/>
    </location>
</feature>
<reference evidence="2" key="1">
    <citation type="submission" date="2021-03" db="EMBL/GenBank/DDBJ databases">
        <title>Whole genome sequence of Streptomyces bomunensis MMS17-BM035.</title>
        <authorList>
            <person name="Lee J.H."/>
        </authorList>
    </citation>
    <scope>NUCLEOTIDE SEQUENCE</scope>
    <source>
        <strain evidence="2">MMS17-BM035</strain>
    </source>
</reference>
<sequence length="115" mass="12396">MNAGCGSTVRLLPWSTADGRPCYLLGGGSGHVSRVADEIETVQLDMAAELLDHAADLLGDHEATAPQVRFVADRLAESLRDVHRIAESRGARLPDPEHETDESPDFDDPDGEFEG</sequence>
<organism evidence="2 3">
    <name type="scientific">Streptomyces montanisoli</name>
    <dbReference type="NCBI Taxonomy" id="2798581"/>
    <lineage>
        <taxon>Bacteria</taxon>
        <taxon>Bacillati</taxon>
        <taxon>Actinomycetota</taxon>
        <taxon>Actinomycetes</taxon>
        <taxon>Kitasatosporales</taxon>
        <taxon>Streptomycetaceae</taxon>
        <taxon>Streptomyces</taxon>
    </lineage>
</organism>
<proteinExistence type="predicted"/>
<gene>
    <name evidence="2" type="ORF">JFN87_02970</name>
</gene>
<feature type="region of interest" description="Disordered" evidence="1">
    <location>
        <begin position="86"/>
        <end position="115"/>
    </location>
</feature>
<dbReference type="Proteomes" id="UP000670475">
    <property type="component" value="Unassembled WGS sequence"/>
</dbReference>
<name>A0A940M8W8_9ACTN</name>
<dbReference type="AlphaFoldDB" id="A0A940M8W8"/>
<keyword evidence="3" id="KW-1185">Reference proteome</keyword>
<dbReference type="RefSeq" id="WP_209338257.1">
    <property type="nucleotide sequence ID" value="NZ_JAGIQL010000006.1"/>
</dbReference>
<accession>A0A940M8W8</accession>
<evidence type="ECO:0000313" key="3">
    <source>
        <dbReference type="Proteomes" id="UP000670475"/>
    </source>
</evidence>
<evidence type="ECO:0000256" key="1">
    <source>
        <dbReference type="SAM" id="MobiDB-lite"/>
    </source>
</evidence>
<dbReference type="EMBL" id="JAGIQL010000006">
    <property type="protein sequence ID" value="MBP0456467.1"/>
    <property type="molecule type" value="Genomic_DNA"/>
</dbReference>
<feature type="compositionally biased region" description="Basic and acidic residues" evidence="1">
    <location>
        <begin position="86"/>
        <end position="97"/>
    </location>
</feature>
<protein>
    <submittedName>
        <fullName evidence="2">Uncharacterized protein</fullName>
    </submittedName>
</protein>
<comment type="caution">
    <text evidence="2">The sequence shown here is derived from an EMBL/GenBank/DDBJ whole genome shotgun (WGS) entry which is preliminary data.</text>
</comment>